<name>A0A3P7L499_STRVU</name>
<gene>
    <name evidence="2" type="ORF">SVUK_LOCUS9230</name>
</gene>
<sequence length="184" mass="20306">MSAPYPPWLNTSLSAAERSPPLPRRMRFIDSSEDETEGEGRNARNGMEKQYPSSKFASRRRARLAPSLAPIREPFRESFGEYTPPNRAASMDCVVQAGAATEVRQPSTKRLSSTAIMTSENEFKVMAAGKLIEAMENMKKAESMPFRGSTESLPASGSRRTSYGKSPFDLLGHILGRRGSEKSL</sequence>
<proteinExistence type="predicted"/>
<evidence type="ECO:0000313" key="3">
    <source>
        <dbReference type="Proteomes" id="UP000270094"/>
    </source>
</evidence>
<dbReference type="Proteomes" id="UP000270094">
    <property type="component" value="Unassembled WGS sequence"/>
</dbReference>
<organism evidence="2 3">
    <name type="scientific">Strongylus vulgaris</name>
    <name type="common">Blood worm</name>
    <dbReference type="NCBI Taxonomy" id="40348"/>
    <lineage>
        <taxon>Eukaryota</taxon>
        <taxon>Metazoa</taxon>
        <taxon>Ecdysozoa</taxon>
        <taxon>Nematoda</taxon>
        <taxon>Chromadorea</taxon>
        <taxon>Rhabditida</taxon>
        <taxon>Rhabditina</taxon>
        <taxon>Rhabditomorpha</taxon>
        <taxon>Strongyloidea</taxon>
        <taxon>Strongylidae</taxon>
        <taxon>Strongylus</taxon>
    </lineage>
</organism>
<dbReference type="EMBL" id="UYYB01034878">
    <property type="protein sequence ID" value="VDM74232.1"/>
    <property type="molecule type" value="Genomic_DNA"/>
</dbReference>
<feature type="region of interest" description="Disordered" evidence="1">
    <location>
        <begin position="142"/>
        <end position="164"/>
    </location>
</feature>
<evidence type="ECO:0000313" key="2">
    <source>
        <dbReference type="EMBL" id="VDM74232.1"/>
    </source>
</evidence>
<dbReference type="AlphaFoldDB" id="A0A3P7L499"/>
<accession>A0A3P7L499</accession>
<feature type="compositionally biased region" description="Polar residues" evidence="1">
    <location>
        <begin position="149"/>
        <end position="164"/>
    </location>
</feature>
<feature type="region of interest" description="Disordered" evidence="1">
    <location>
        <begin position="1"/>
        <end position="69"/>
    </location>
</feature>
<evidence type="ECO:0000256" key="1">
    <source>
        <dbReference type="SAM" id="MobiDB-lite"/>
    </source>
</evidence>
<feature type="non-terminal residue" evidence="2">
    <location>
        <position position="184"/>
    </location>
</feature>
<protein>
    <submittedName>
        <fullName evidence="2">Uncharacterized protein</fullName>
    </submittedName>
</protein>
<reference evidence="2 3" key="1">
    <citation type="submission" date="2018-11" db="EMBL/GenBank/DDBJ databases">
        <authorList>
            <consortium name="Pathogen Informatics"/>
        </authorList>
    </citation>
    <scope>NUCLEOTIDE SEQUENCE [LARGE SCALE GENOMIC DNA]</scope>
</reference>
<keyword evidence="3" id="KW-1185">Reference proteome</keyword>
<dbReference type="OrthoDB" id="2499658at2759"/>